<dbReference type="Pfam" id="PF02653">
    <property type="entry name" value="BPD_transp_2"/>
    <property type="match status" value="1"/>
</dbReference>
<dbReference type="InterPro" id="IPR001851">
    <property type="entry name" value="ABC_transp_permease"/>
</dbReference>
<dbReference type="GO" id="GO:0005886">
    <property type="term" value="C:plasma membrane"/>
    <property type="evidence" value="ECO:0007669"/>
    <property type="project" value="UniProtKB-SubCell"/>
</dbReference>
<comment type="subcellular location">
    <subcellularLocation>
        <location evidence="1">Cell membrane</location>
        <topology evidence="1">Multi-pass membrane protein</topology>
    </subcellularLocation>
</comment>
<dbReference type="RefSeq" id="WP_225978781.1">
    <property type="nucleotide sequence ID" value="NZ_BJFL01000052.1"/>
</dbReference>
<keyword evidence="4 6" id="KW-1133">Transmembrane helix</keyword>
<feature type="transmembrane region" description="Helical" evidence="6">
    <location>
        <begin position="307"/>
        <end position="324"/>
    </location>
</feature>
<dbReference type="InterPro" id="IPR043428">
    <property type="entry name" value="LivM-like"/>
</dbReference>
<evidence type="ECO:0000256" key="5">
    <source>
        <dbReference type="ARBA" id="ARBA00023136"/>
    </source>
</evidence>
<proteinExistence type="predicted"/>
<feature type="transmembrane region" description="Helical" evidence="6">
    <location>
        <begin position="21"/>
        <end position="42"/>
    </location>
</feature>
<feature type="transmembrane region" description="Helical" evidence="6">
    <location>
        <begin position="48"/>
        <end position="65"/>
    </location>
</feature>
<keyword evidence="2" id="KW-1003">Cell membrane</keyword>
<evidence type="ECO:0000256" key="2">
    <source>
        <dbReference type="ARBA" id="ARBA00022475"/>
    </source>
</evidence>
<sequence>MSDSNRAAGDMVPGDGRWWRIGRVAGAALLIVVLLALPLYLPGEWLKVGTWMMTGAVGALGLTLLTGQAGQLSLAHGFFLLVGAVSYAVLSGPAGDPTYIGFGLPPVVGLLGAVLISGLAGAAFAPVSGRLRGIYLGVASLALVFLGFWLGRALPAVAGSTSSGRLPQPFSIFGLSVDVSRQLSSLSVFGVPLGRDERTWYLYLLLTAIAYLLAQGAVSGRPGRAWRAVRDNETAATVLGVSVVRVKAGVFAISSAYAGLAGVMTAWWTGIMKPDESEVAGSYGVTVSIAFLAMIVVGGLGSLPGAVLGAALVFGLPVALPLLTQSASADIGSGTAFSPIVITNFAYGALIVLIILFEPSGMAGLGRRLLGPARART</sequence>
<feature type="transmembrane region" description="Helical" evidence="6">
    <location>
        <begin position="200"/>
        <end position="218"/>
    </location>
</feature>
<feature type="transmembrane region" description="Helical" evidence="6">
    <location>
        <begin position="248"/>
        <end position="268"/>
    </location>
</feature>
<feature type="transmembrane region" description="Helical" evidence="6">
    <location>
        <begin position="134"/>
        <end position="151"/>
    </location>
</feature>
<evidence type="ECO:0000256" key="1">
    <source>
        <dbReference type="ARBA" id="ARBA00004651"/>
    </source>
</evidence>
<evidence type="ECO:0000256" key="6">
    <source>
        <dbReference type="SAM" id="Phobius"/>
    </source>
</evidence>
<protein>
    <submittedName>
        <fullName evidence="7">Branched-chain amino acid ABC transporter permease</fullName>
    </submittedName>
</protein>
<comment type="caution">
    <text evidence="7">The sequence shown here is derived from an EMBL/GenBank/DDBJ whole genome shotgun (WGS) entry which is preliminary data.</text>
</comment>
<keyword evidence="5 6" id="KW-0472">Membrane</keyword>
<keyword evidence="8" id="KW-1185">Reference proteome</keyword>
<dbReference type="AlphaFoldDB" id="A0A4D4JA53"/>
<dbReference type="Proteomes" id="UP000298860">
    <property type="component" value="Unassembled WGS sequence"/>
</dbReference>
<evidence type="ECO:0000313" key="8">
    <source>
        <dbReference type="Proteomes" id="UP000298860"/>
    </source>
</evidence>
<gene>
    <name evidence="7" type="primary">livM</name>
    <name evidence="7" type="ORF">GTS_53380</name>
</gene>
<dbReference type="CDD" id="cd06581">
    <property type="entry name" value="TM_PBP1_LivM_like"/>
    <property type="match status" value="1"/>
</dbReference>
<dbReference type="GO" id="GO:0015658">
    <property type="term" value="F:branched-chain amino acid transmembrane transporter activity"/>
    <property type="evidence" value="ECO:0007669"/>
    <property type="project" value="InterPro"/>
</dbReference>
<dbReference type="PANTHER" id="PTHR30482">
    <property type="entry name" value="HIGH-AFFINITY BRANCHED-CHAIN AMINO ACID TRANSPORT SYSTEM PERMEASE"/>
    <property type="match status" value="1"/>
</dbReference>
<keyword evidence="3 6" id="KW-0812">Transmembrane</keyword>
<dbReference type="PANTHER" id="PTHR30482:SF5">
    <property type="entry name" value="ABC TRANSPORTER PERMEASE PROTEIN"/>
    <property type="match status" value="1"/>
</dbReference>
<organism evidence="7 8">
    <name type="scientific">Gandjariella thermophila</name>
    <dbReference type="NCBI Taxonomy" id="1931992"/>
    <lineage>
        <taxon>Bacteria</taxon>
        <taxon>Bacillati</taxon>
        <taxon>Actinomycetota</taxon>
        <taxon>Actinomycetes</taxon>
        <taxon>Pseudonocardiales</taxon>
        <taxon>Pseudonocardiaceae</taxon>
        <taxon>Gandjariella</taxon>
    </lineage>
</organism>
<evidence type="ECO:0000256" key="3">
    <source>
        <dbReference type="ARBA" id="ARBA00022692"/>
    </source>
</evidence>
<feature type="transmembrane region" description="Helical" evidence="6">
    <location>
        <begin position="72"/>
        <end position="90"/>
    </location>
</feature>
<feature type="transmembrane region" description="Helical" evidence="6">
    <location>
        <begin position="280"/>
        <end position="300"/>
    </location>
</feature>
<feature type="transmembrane region" description="Helical" evidence="6">
    <location>
        <begin position="102"/>
        <end position="127"/>
    </location>
</feature>
<accession>A0A4D4JA53</accession>
<evidence type="ECO:0000256" key="4">
    <source>
        <dbReference type="ARBA" id="ARBA00022989"/>
    </source>
</evidence>
<dbReference type="EMBL" id="BJFL01000052">
    <property type="protein sequence ID" value="GDY33705.1"/>
    <property type="molecule type" value="Genomic_DNA"/>
</dbReference>
<name>A0A4D4JA53_9PSEU</name>
<reference evidence="8" key="1">
    <citation type="submission" date="2019-04" db="EMBL/GenBank/DDBJ databases">
        <title>Draft genome sequence of Pseudonocardiaceae bacterium SL3-2-4.</title>
        <authorList>
            <person name="Ningsih F."/>
            <person name="Yokota A."/>
            <person name="Sakai Y."/>
            <person name="Nanatani K."/>
            <person name="Yabe S."/>
            <person name="Oetari A."/>
            <person name="Sjamsuridzal W."/>
        </authorList>
    </citation>
    <scope>NUCLEOTIDE SEQUENCE [LARGE SCALE GENOMIC DNA]</scope>
    <source>
        <strain evidence="8">SL3-2-4</strain>
    </source>
</reference>
<evidence type="ECO:0000313" key="7">
    <source>
        <dbReference type="EMBL" id="GDY33705.1"/>
    </source>
</evidence>
<feature type="transmembrane region" description="Helical" evidence="6">
    <location>
        <begin position="336"/>
        <end position="357"/>
    </location>
</feature>